<keyword evidence="1" id="KW-1133">Transmembrane helix</keyword>
<dbReference type="SUPFAM" id="SSF54523">
    <property type="entry name" value="Pili subunits"/>
    <property type="match status" value="1"/>
</dbReference>
<dbReference type="InterPro" id="IPR012902">
    <property type="entry name" value="N_methyl_site"/>
</dbReference>
<name>A0A7W2FPJ0_9VIBR</name>
<reference evidence="2 3" key="1">
    <citation type="submission" date="2020-07" db="EMBL/GenBank/DDBJ databases">
        <title>Vibrio marinisediminis sp. nov., isolated from marine sediment.</title>
        <authorList>
            <person name="Ji X."/>
        </authorList>
    </citation>
    <scope>NUCLEOTIDE SEQUENCE [LARGE SCALE GENOMIC DNA]</scope>
    <source>
        <strain evidence="2 3">404</strain>
    </source>
</reference>
<evidence type="ECO:0000256" key="1">
    <source>
        <dbReference type="SAM" id="Phobius"/>
    </source>
</evidence>
<keyword evidence="1" id="KW-0812">Transmembrane</keyword>
<dbReference type="PANTHER" id="PTHR30093:SF7">
    <property type="entry name" value="MSHA MAJOR PILIN SUBUNIT MSHA"/>
    <property type="match status" value="1"/>
</dbReference>
<protein>
    <submittedName>
        <fullName evidence="2">Prepilin-type N-terminal cleavage/methylation domain-containing protein</fullName>
    </submittedName>
</protein>
<dbReference type="AlphaFoldDB" id="A0A7W2FPJ0"/>
<sequence>MKINKNSGFTLIELVVVIVILAVLAVVALPRFISYQRDAHLARADTAFASFENAVQLYHSKWFTEGEPTGVVGYATGDIYPTSTGYPLTLRDNVANQKPVDKLEGNDCLDLWRSLLTTDLTVAQHTVGEPVYNHDDDIVSWYTGDQCYYYYTKGFNAGERLPILYYNPVSGEFTKKTDKPYE</sequence>
<organism evidence="2 3">
    <name type="scientific">Vibrio marinisediminis</name>
    <dbReference type="NCBI Taxonomy" id="2758441"/>
    <lineage>
        <taxon>Bacteria</taxon>
        <taxon>Pseudomonadati</taxon>
        <taxon>Pseudomonadota</taxon>
        <taxon>Gammaproteobacteria</taxon>
        <taxon>Vibrionales</taxon>
        <taxon>Vibrionaceae</taxon>
        <taxon>Vibrio</taxon>
    </lineage>
</organism>
<dbReference type="Pfam" id="PF07963">
    <property type="entry name" value="N_methyl"/>
    <property type="match status" value="1"/>
</dbReference>
<accession>A0A7W2FPJ0</accession>
<feature type="transmembrane region" description="Helical" evidence="1">
    <location>
        <begin position="12"/>
        <end position="33"/>
    </location>
</feature>
<evidence type="ECO:0000313" key="3">
    <source>
        <dbReference type="Proteomes" id="UP000571701"/>
    </source>
</evidence>
<dbReference type="PROSITE" id="PS00409">
    <property type="entry name" value="PROKAR_NTER_METHYL"/>
    <property type="match status" value="1"/>
</dbReference>
<proteinExistence type="predicted"/>
<keyword evidence="3" id="KW-1185">Reference proteome</keyword>
<comment type="caution">
    <text evidence="2">The sequence shown here is derived from an EMBL/GenBank/DDBJ whole genome shotgun (WGS) entry which is preliminary data.</text>
</comment>
<dbReference type="Proteomes" id="UP000571701">
    <property type="component" value="Unassembled WGS sequence"/>
</dbReference>
<dbReference type="Gene3D" id="3.30.700.10">
    <property type="entry name" value="Glycoprotein, Type 4 Pilin"/>
    <property type="match status" value="1"/>
</dbReference>
<dbReference type="NCBIfam" id="TIGR02532">
    <property type="entry name" value="IV_pilin_GFxxxE"/>
    <property type="match status" value="1"/>
</dbReference>
<dbReference type="RefSeq" id="WP_182107574.1">
    <property type="nucleotide sequence ID" value="NZ_JACFYF010000002.1"/>
</dbReference>
<evidence type="ECO:0000313" key="2">
    <source>
        <dbReference type="EMBL" id="MBA5761882.1"/>
    </source>
</evidence>
<dbReference type="EMBL" id="JACFYF010000002">
    <property type="protein sequence ID" value="MBA5761882.1"/>
    <property type="molecule type" value="Genomic_DNA"/>
</dbReference>
<gene>
    <name evidence="2" type="ORF">H2O73_05920</name>
</gene>
<keyword evidence="1" id="KW-0472">Membrane</keyword>
<dbReference type="InterPro" id="IPR045584">
    <property type="entry name" value="Pilin-like"/>
</dbReference>
<dbReference type="PANTHER" id="PTHR30093">
    <property type="entry name" value="GENERAL SECRETION PATHWAY PROTEIN G"/>
    <property type="match status" value="1"/>
</dbReference>